<evidence type="ECO:0000313" key="1">
    <source>
        <dbReference type="EMBL" id="UQC81455.1"/>
    </source>
</evidence>
<dbReference type="Proteomes" id="UP000830671">
    <property type="component" value="Chromosome 3"/>
</dbReference>
<sequence>MLTRSSQDPSLDSTFKYWDESEGDPVLRSENINGWTFSFNCELDSADIQDIEAKYLHPSTSAELQKAIDNKSFQPASLFCLFETATLASSFQMADATGNTVTNQQAVTNFIIAITTRFAPPSSPTTVASSGNGLPTPENPFVLGYGISQVDPKPLPQTPQFDPQNFQFSVSHQPNGYGTLNFLMLLGPITPLTNVTQNGNAGVFAVPFLKSIGADAPSPAGGPQYDGTLAVSAKAFRDQYIVKQLQDFFAIPNPTLKDVTVHTDSNATNFTSFNSFATNNTWHTDTSGSDVDYFNYNGSWNNTVSITSNYAGQQMPVDAARTLSISAVASFWIKYLQTVEASWKYLNPYSGILSAETTATPINLAYNVATGSKGGWTFSVDGDNTKLPPMEDDPDNPGQKRLVLKEENASGNGLEVIINKTGSFFSRSIFNPTALMNEMTNGLAPVARSVWAMYQAQLSNSLSSLNSQIVMPVGNVFTFNGLSLDSQGNLLTLMKYQTQSVVDSIM</sequence>
<reference evidence="1" key="1">
    <citation type="journal article" date="2021" name="Mol. Plant Microbe Interact.">
        <title>Complete Genome Sequence of the Plant-Pathogenic Fungus Colletotrichum lupini.</title>
        <authorList>
            <person name="Baroncelli R."/>
            <person name="Pensec F."/>
            <person name="Da Lio D."/>
            <person name="Boufleur T."/>
            <person name="Vicente I."/>
            <person name="Sarrocco S."/>
            <person name="Picot A."/>
            <person name="Baraldi E."/>
            <person name="Sukno S."/>
            <person name="Thon M."/>
            <person name="Le Floch G."/>
        </authorList>
    </citation>
    <scope>NUCLEOTIDE SEQUENCE</scope>
    <source>
        <strain evidence="1">IMI 504893</strain>
    </source>
</reference>
<dbReference type="RefSeq" id="XP_049143081.1">
    <property type="nucleotide sequence ID" value="XM_049285938.1"/>
</dbReference>
<gene>
    <name evidence="1" type="ORF">CLUP02_06941</name>
</gene>
<protein>
    <submittedName>
        <fullName evidence="1">Uncharacterized protein</fullName>
    </submittedName>
</protein>
<dbReference type="AlphaFoldDB" id="A0A9Q8WG78"/>
<organism evidence="1 2">
    <name type="scientific">Colletotrichum lupini</name>
    <dbReference type="NCBI Taxonomy" id="145971"/>
    <lineage>
        <taxon>Eukaryota</taxon>
        <taxon>Fungi</taxon>
        <taxon>Dikarya</taxon>
        <taxon>Ascomycota</taxon>
        <taxon>Pezizomycotina</taxon>
        <taxon>Sordariomycetes</taxon>
        <taxon>Hypocreomycetidae</taxon>
        <taxon>Glomerellales</taxon>
        <taxon>Glomerellaceae</taxon>
        <taxon>Colletotrichum</taxon>
        <taxon>Colletotrichum acutatum species complex</taxon>
    </lineage>
</organism>
<dbReference type="EMBL" id="CP019475">
    <property type="protein sequence ID" value="UQC81455.1"/>
    <property type="molecule type" value="Genomic_DNA"/>
</dbReference>
<keyword evidence="2" id="KW-1185">Reference proteome</keyword>
<proteinExistence type="predicted"/>
<name>A0A9Q8WG78_9PEZI</name>
<evidence type="ECO:0000313" key="2">
    <source>
        <dbReference type="Proteomes" id="UP000830671"/>
    </source>
</evidence>
<dbReference type="GeneID" id="73340948"/>
<dbReference type="KEGG" id="clup:CLUP02_06941"/>
<accession>A0A9Q8WG78</accession>